<dbReference type="Proteomes" id="UP001177003">
    <property type="component" value="Chromosome 5"/>
</dbReference>
<dbReference type="AlphaFoldDB" id="A0AA35Z9A8"/>
<proteinExistence type="predicted"/>
<keyword evidence="1" id="KW-0862">Zinc</keyword>
<evidence type="ECO:0000256" key="2">
    <source>
        <dbReference type="SAM" id="MobiDB-lite"/>
    </source>
</evidence>
<sequence>MKMIMLGSLMLWFDDDDNQISIYIDDHHEPLLDWIEEEKAEEWDSGTETYEDDVDSVLSDDLSVDHEADDEDIQWPEVVDPFLSQKNLIPQRGIKEEAGGKVKKKHPIHDPNQKWDTMMPELGMKFSDRDELKHMLTNYAVSKGYSLWYEKNEAKALLVRCSKNEKGKPSCPFRLWASPMNKENSFQIKSLIDKHNCARQQKLGCLVTYKWIGKMLIPDILERPKFSYRKMAEVVRKDYGLKVSLGQCRNAKYFALDEISGNLVSHYEKLWNYGAELLRVNPGSTVLIETNHTPDATHYFKRMYICLKSIKDGWIEGCRRVIGVDGCFLKGICRGELLTAVGRDANNQMYPLAWAVVPVENKETWMWFIDLLLEDIEMGDGRGLTIISDQHKGLMEAVKERAPSCEHRNCARHIYANFKKKGFTGVEFRRAFFEPQTCCDAVENGISESFNATIVEARKKPIITMLEEIRLYVMERMYNQKIKGHKWDMEICPSIRKRIEKMKEEQRYWDVIPSGEEEYEVKLAHEVYAVHLESKTCGCRAWYPVKPINGANMWPDVLFDPILPPRPRRMPGRPKVNRMKCPRENEGKHKINKTGMSISRCSNCHQEGHNKRRCPLLKEANKATVSEGDVEEGISQDGISEDGVNEDRVKEDGVSEDGIGEEEAVEEGDIEDHQEDEIEQQEDEIDHQENHHHQHQPVFFQHFVANKRRLPSERITKLKLRKKVVTKDGSGESTENPVTIN</sequence>
<dbReference type="Pfam" id="PF03108">
    <property type="entry name" value="DBD_Tnp_Mut"/>
    <property type="match status" value="1"/>
</dbReference>
<accession>A0AA35Z9A8</accession>
<keyword evidence="1" id="KW-0863">Zinc-finger</keyword>
<dbReference type="InterPro" id="IPR004332">
    <property type="entry name" value="Transposase_MuDR"/>
</dbReference>
<feature type="compositionally biased region" description="Acidic residues" evidence="2">
    <location>
        <begin position="654"/>
        <end position="686"/>
    </location>
</feature>
<dbReference type="InterPro" id="IPR018289">
    <property type="entry name" value="MULE_transposase_dom"/>
</dbReference>
<dbReference type="Pfam" id="PF10551">
    <property type="entry name" value="MULE"/>
    <property type="match status" value="1"/>
</dbReference>
<reference evidence="4" key="1">
    <citation type="submission" date="2023-04" db="EMBL/GenBank/DDBJ databases">
        <authorList>
            <person name="Vijverberg K."/>
            <person name="Xiong W."/>
            <person name="Schranz E."/>
        </authorList>
    </citation>
    <scope>NUCLEOTIDE SEQUENCE</scope>
</reference>
<evidence type="ECO:0000313" key="4">
    <source>
        <dbReference type="EMBL" id="CAI9287973.1"/>
    </source>
</evidence>
<evidence type="ECO:0000256" key="1">
    <source>
        <dbReference type="PROSITE-ProRule" id="PRU00047"/>
    </source>
</evidence>
<dbReference type="PANTHER" id="PTHR31973">
    <property type="entry name" value="POLYPROTEIN, PUTATIVE-RELATED"/>
    <property type="match status" value="1"/>
</dbReference>
<protein>
    <recommendedName>
        <fullName evidence="3">CCHC-type domain-containing protein</fullName>
    </recommendedName>
</protein>
<feature type="region of interest" description="Disordered" evidence="2">
    <location>
        <begin position="623"/>
        <end position="705"/>
    </location>
</feature>
<keyword evidence="1" id="KW-0479">Metal-binding</keyword>
<keyword evidence="5" id="KW-1185">Reference proteome</keyword>
<evidence type="ECO:0000259" key="3">
    <source>
        <dbReference type="PROSITE" id="PS50158"/>
    </source>
</evidence>
<dbReference type="PANTHER" id="PTHR31973:SF189">
    <property type="entry name" value="TRANSPOSASE, MUDR, PLANT, MULE TRANSPOSASE DOMAIN PROTEIN-RELATED"/>
    <property type="match status" value="1"/>
</dbReference>
<dbReference type="InterPro" id="IPR001878">
    <property type="entry name" value="Znf_CCHC"/>
</dbReference>
<feature type="compositionally biased region" description="Acidic residues" evidence="2">
    <location>
        <begin position="628"/>
        <end position="644"/>
    </location>
</feature>
<feature type="region of interest" description="Disordered" evidence="2">
    <location>
        <begin position="722"/>
        <end position="741"/>
    </location>
</feature>
<gene>
    <name evidence="4" type="ORF">LSALG_LOCUS27304</name>
</gene>
<dbReference type="GO" id="GO:0008270">
    <property type="term" value="F:zinc ion binding"/>
    <property type="evidence" value="ECO:0007669"/>
    <property type="project" value="UniProtKB-KW"/>
</dbReference>
<evidence type="ECO:0000313" key="5">
    <source>
        <dbReference type="Proteomes" id="UP001177003"/>
    </source>
</evidence>
<feature type="domain" description="CCHC-type" evidence="3">
    <location>
        <begin position="600"/>
        <end position="615"/>
    </location>
</feature>
<name>A0AA35Z9A8_LACSI</name>
<dbReference type="PROSITE" id="PS50158">
    <property type="entry name" value="ZF_CCHC"/>
    <property type="match status" value="1"/>
</dbReference>
<feature type="compositionally biased region" description="Polar residues" evidence="2">
    <location>
        <begin position="731"/>
        <end position="741"/>
    </location>
</feature>
<dbReference type="GO" id="GO:0003676">
    <property type="term" value="F:nucleic acid binding"/>
    <property type="evidence" value="ECO:0007669"/>
    <property type="project" value="InterPro"/>
</dbReference>
<organism evidence="4 5">
    <name type="scientific">Lactuca saligna</name>
    <name type="common">Willowleaf lettuce</name>
    <dbReference type="NCBI Taxonomy" id="75948"/>
    <lineage>
        <taxon>Eukaryota</taxon>
        <taxon>Viridiplantae</taxon>
        <taxon>Streptophyta</taxon>
        <taxon>Embryophyta</taxon>
        <taxon>Tracheophyta</taxon>
        <taxon>Spermatophyta</taxon>
        <taxon>Magnoliopsida</taxon>
        <taxon>eudicotyledons</taxon>
        <taxon>Gunneridae</taxon>
        <taxon>Pentapetalae</taxon>
        <taxon>asterids</taxon>
        <taxon>campanulids</taxon>
        <taxon>Asterales</taxon>
        <taxon>Asteraceae</taxon>
        <taxon>Cichorioideae</taxon>
        <taxon>Cichorieae</taxon>
        <taxon>Lactucinae</taxon>
        <taxon>Lactuca</taxon>
    </lineage>
</organism>
<dbReference type="EMBL" id="OX465081">
    <property type="protein sequence ID" value="CAI9287973.1"/>
    <property type="molecule type" value="Genomic_DNA"/>
</dbReference>